<name>A0ABP8FNJ3_9BACT</name>
<comment type="subcellular location">
    <subcellularLocation>
        <location evidence="1">Membrane</location>
        <topology evidence="1">Multi-pass membrane protein</topology>
    </subcellularLocation>
</comment>
<feature type="transmembrane region" description="Helical" evidence="8">
    <location>
        <begin position="102"/>
        <end position="124"/>
    </location>
</feature>
<dbReference type="PROSITE" id="PS50850">
    <property type="entry name" value="MFS"/>
    <property type="match status" value="1"/>
</dbReference>
<feature type="transmembrane region" description="Helical" evidence="8">
    <location>
        <begin position="136"/>
        <end position="158"/>
    </location>
</feature>
<feature type="transmembrane region" description="Helical" evidence="8">
    <location>
        <begin position="404"/>
        <end position="422"/>
    </location>
</feature>
<feature type="transmembrane region" description="Helical" evidence="8">
    <location>
        <begin position="311"/>
        <end position="333"/>
    </location>
</feature>
<feature type="transmembrane region" description="Helical" evidence="8">
    <location>
        <begin position="282"/>
        <end position="299"/>
    </location>
</feature>
<dbReference type="InterPro" id="IPR020846">
    <property type="entry name" value="MFS_dom"/>
</dbReference>
<protein>
    <submittedName>
        <fullName evidence="10">Sugar porter family MFS transporter</fullName>
    </submittedName>
</protein>
<feature type="transmembrane region" description="Helical" evidence="8">
    <location>
        <begin position="76"/>
        <end position="96"/>
    </location>
</feature>
<sequence>MKQQKAYIVLISLVAAFGGLLFGFDIAIFSGTIPFIQPYYHLDDAALGWTGSSLYVGCILGTLITGYAADRFGRKLPLTAAALIFAISCVMMGWSGSYNGLILWRIIAGIGVGAASMLSPLYIAEVSPASIRGRMVAINQLTIVIGILLAYLSNYLLAGYTDNWRWMFSSGAVPATLFFFCVFFVPESPRWLLAKGQAEKSRRILSRIAGAVAAEEEISRINTALHDEVKGKLSDLWQKGIRGIVFLGIVIAVLQQLSGANAVFFYAPVIFEKAGMNVQDQLFQQILIGTTNLVFTLVAMRLIDRWGRKKLMLGGSLGMAVWLLLIGLCYHFHFFEGAGLTTLVMLFIATYATTLAPVTWVLISEIFPTRIRGIAMSVATTMLWVACFALAYGFPVLINRLSPFQAFALFAGICFIYFLFLLKYAPETKGKSLEEIERELVPPAP</sequence>
<feature type="transmembrane region" description="Helical" evidence="8">
    <location>
        <begin position="339"/>
        <end position="363"/>
    </location>
</feature>
<keyword evidence="3 7" id="KW-0813">Transport</keyword>
<evidence type="ECO:0000313" key="11">
    <source>
        <dbReference type="Proteomes" id="UP001501207"/>
    </source>
</evidence>
<comment type="similarity">
    <text evidence="2 7">Belongs to the major facilitator superfamily. Sugar transporter (TC 2.A.1.1) family.</text>
</comment>
<dbReference type="NCBIfam" id="TIGR00879">
    <property type="entry name" value="SP"/>
    <property type="match status" value="1"/>
</dbReference>
<feature type="transmembrane region" description="Helical" evidence="8">
    <location>
        <begin position="244"/>
        <end position="270"/>
    </location>
</feature>
<keyword evidence="11" id="KW-1185">Reference proteome</keyword>
<feature type="transmembrane region" description="Helical" evidence="8">
    <location>
        <begin position="49"/>
        <end position="69"/>
    </location>
</feature>
<evidence type="ECO:0000256" key="6">
    <source>
        <dbReference type="ARBA" id="ARBA00023136"/>
    </source>
</evidence>
<evidence type="ECO:0000256" key="8">
    <source>
        <dbReference type="SAM" id="Phobius"/>
    </source>
</evidence>
<dbReference type="EMBL" id="BAABFN010000002">
    <property type="protein sequence ID" value="GAA4307830.1"/>
    <property type="molecule type" value="Genomic_DNA"/>
</dbReference>
<dbReference type="PRINTS" id="PR00171">
    <property type="entry name" value="SUGRTRNSPORT"/>
</dbReference>
<dbReference type="InterPro" id="IPR050814">
    <property type="entry name" value="Myo-inositol_Transporter"/>
</dbReference>
<feature type="transmembrane region" description="Helical" evidence="8">
    <location>
        <begin position="7"/>
        <end position="29"/>
    </location>
</feature>
<dbReference type="RefSeq" id="WP_344977791.1">
    <property type="nucleotide sequence ID" value="NZ_BAABFN010000002.1"/>
</dbReference>
<dbReference type="InterPro" id="IPR003663">
    <property type="entry name" value="Sugar/inositol_transpt"/>
</dbReference>
<dbReference type="Gene3D" id="1.20.1250.20">
    <property type="entry name" value="MFS general substrate transporter like domains"/>
    <property type="match status" value="2"/>
</dbReference>
<dbReference type="PROSITE" id="PS00216">
    <property type="entry name" value="SUGAR_TRANSPORT_1"/>
    <property type="match status" value="2"/>
</dbReference>
<keyword evidence="4 8" id="KW-0812">Transmembrane</keyword>
<feature type="domain" description="Major facilitator superfamily (MFS) profile" evidence="9">
    <location>
        <begin position="11"/>
        <end position="429"/>
    </location>
</feature>
<evidence type="ECO:0000256" key="4">
    <source>
        <dbReference type="ARBA" id="ARBA00022692"/>
    </source>
</evidence>
<keyword evidence="6 8" id="KW-0472">Membrane</keyword>
<dbReference type="Pfam" id="PF00083">
    <property type="entry name" value="Sugar_tr"/>
    <property type="match status" value="1"/>
</dbReference>
<dbReference type="Proteomes" id="UP001501207">
    <property type="component" value="Unassembled WGS sequence"/>
</dbReference>
<reference evidence="11" key="1">
    <citation type="journal article" date="2019" name="Int. J. Syst. Evol. Microbiol.">
        <title>The Global Catalogue of Microorganisms (GCM) 10K type strain sequencing project: providing services to taxonomists for standard genome sequencing and annotation.</title>
        <authorList>
            <consortium name="The Broad Institute Genomics Platform"/>
            <consortium name="The Broad Institute Genome Sequencing Center for Infectious Disease"/>
            <person name="Wu L."/>
            <person name="Ma J."/>
        </authorList>
    </citation>
    <scope>NUCLEOTIDE SEQUENCE [LARGE SCALE GENOMIC DNA]</scope>
    <source>
        <strain evidence="11">JCM 17664</strain>
    </source>
</reference>
<dbReference type="SUPFAM" id="SSF103473">
    <property type="entry name" value="MFS general substrate transporter"/>
    <property type="match status" value="1"/>
</dbReference>
<evidence type="ECO:0000256" key="5">
    <source>
        <dbReference type="ARBA" id="ARBA00022989"/>
    </source>
</evidence>
<dbReference type="PANTHER" id="PTHR48020:SF12">
    <property type="entry name" value="PROTON MYO-INOSITOL COTRANSPORTER"/>
    <property type="match status" value="1"/>
</dbReference>
<gene>
    <name evidence="10" type="ORF">GCM10023143_14780</name>
</gene>
<dbReference type="PROSITE" id="PS00217">
    <property type="entry name" value="SUGAR_TRANSPORT_2"/>
    <property type="match status" value="1"/>
</dbReference>
<evidence type="ECO:0000256" key="1">
    <source>
        <dbReference type="ARBA" id="ARBA00004141"/>
    </source>
</evidence>
<evidence type="ECO:0000256" key="2">
    <source>
        <dbReference type="ARBA" id="ARBA00010992"/>
    </source>
</evidence>
<evidence type="ECO:0000313" key="10">
    <source>
        <dbReference type="EMBL" id="GAA4307830.1"/>
    </source>
</evidence>
<dbReference type="InterPro" id="IPR005829">
    <property type="entry name" value="Sugar_transporter_CS"/>
</dbReference>
<dbReference type="PANTHER" id="PTHR48020">
    <property type="entry name" value="PROTON MYO-INOSITOL COTRANSPORTER"/>
    <property type="match status" value="1"/>
</dbReference>
<organism evidence="10 11">
    <name type="scientific">Compostibacter hankyongensis</name>
    <dbReference type="NCBI Taxonomy" id="1007089"/>
    <lineage>
        <taxon>Bacteria</taxon>
        <taxon>Pseudomonadati</taxon>
        <taxon>Bacteroidota</taxon>
        <taxon>Chitinophagia</taxon>
        <taxon>Chitinophagales</taxon>
        <taxon>Chitinophagaceae</taxon>
        <taxon>Compostibacter</taxon>
    </lineage>
</organism>
<comment type="caution">
    <text evidence="10">The sequence shown here is derived from an EMBL/GenBank/DDBJ whole genome shotgun (WGS) entry which is preliminary data.</text>
</comment>
<evidence type="ECO:0000256" key="7">
    <source>
        <dbReference type="RuleBase" id="RU003346"/>
    </source>
</evidence>
<feature type="transmembrane region" description="Helical" evidence="8">
    <location>
        <begin position="375"/>
        <end position="398"/>
    </location>
</feature>
<dbReference type="InterPro" id="IPR036259">
    <property type="entry name" value="MFS_trans_sf"/>
</dbReference>
<keyword evidence="5 8" id="KW-1133">Transmembrane helix</keyword>
<evidence type="ECO:0000256" key="3">
    <source>
        <dbReference type="ARBA" id="ARBA00022448"/>
    </source>
</evidence>
<feature type="transmembrane region" description="Helical" evidence="8">
    <location>
        <begin position="164"/>
        <end position="185"/>
    </location>
</feature>
<dbReference type="InterPro" id="IPR005828">
    <property type="entry name" value="MFS_sugar_transport-like"/>
</dbReference>
<evidence type="ECO:0000259" key="9">
    <source>
        <dbReference type="PROSITE" id="PS50850"/>
    </source>
</evidence>
<accession>A0ABP8FNJ3</accession>
<proteinExistence type="inferred from homology"/>